<organism evidence="2 3">
    <name type="scientific">Janthinobacterium svalbardensis</name>
    <dbReference type="NCBI Taxonomy" id="368607"/>
    <lineage>
        <taxon>Bacteria</taxon>
        <taxon>Pseudomonadati</taxon>
        <taxon>Pseudomonadota</taxon>
        <taxon>Betaproteobacteria</taxon>
        <taxon>Burkholderiales</taxon>
        <taxon>Oxalobacteraceae</taxon>
        <taxon>Janthinobacterium</taxon>
    </lineage>
</organism>
<evidence type="ECO:0000313" key="3">
    <source>
        <dbReference type="Proteomes" id="UP000218437"/>
    </source>
</evidence>
<evidence type="ECO:0000313" key="2">
    <source>
        <dbReference type="EMBL" id="ATD59836.1"/>
    </source>
</evidence>
<dbReference type="Proteomes" id="UP000218437">
    <property type="component" value="Chromosome"/>
</dbReference>
<feature type="transmembrane region" description="Helical" evidence="1">
    <location>
        <begin position="100"/>
        <end position="127"/>
    </location>
</feature>
<keyword evidence="3" id="KW-1185">Reference proteome</keyword>
<accession>A0A290WTA8</accession>
<keyword evidence="1" id="KW-1133">Transmembrane helix</keyword>
<evidence type="ECO:0000256" key="1">
    <source>
        <dbReference type="SAM" id="Phobius"/>
    </source>
</evidence>
<feature type="transmembrane region" description="Helical" evidence="1">
    <location>
        <begin position="230"/>
        <end position="254"/>
    </location>
</feature>
<reference evidence="2 3" key="1">
    <citation type="submission" date="2017-09" db="EMBL/GenBank/DDBJ databases">
        <title>Complete genome sequence of Janthinobacterium svalbardensis PAMC 27463.</title>
        <authorList>
            <person name="Cho Y.-J."/>
            <person name="Cho A."/>
            <person name="Kim O.-S."/>
            <person name="Lee J.-I."/>
        </authorList>
    </citation>
    <scope>NUCLEOTIDE SEQUENCE [LARGE SCALE GENOMIC DNA]</scope>
    <source>
        <strain evidence="2 3">PAMC 27463</strain>
    </source>
</reference>
<dbReference type="AlphaFoldDB" id="A0A290WTA8"/>
<feature type="transmembrane region" description="Helical" evidence="1">
    <location>
        <begin position="440"/>
        <end position="460"/>
    </location>
</feature>
<dbReference type="PANTHER" id="PTHR30354:SF7">
    <property type="entry name" value="BLL7963 PROTEIN"/>
    <property type="match status" value="1"/>
</dbReference>
<dbReference type="GO" id="GO:0015128">
    <property type="term" value="F:gluconate transmembrane transporter activity"/>
    <property type="evidence" value="ECO:0007669"/>
    <property type="project" value="InterPro"/>
</dbReference>
<dbReference type="KEGG" id="jsv:CNX70_06265"/>
<dbReference type="GO" id="GO:0005886">
    <property type="term" value="C:plasma membrane"/>
    <property type="evidence" value="ECO:0007669"/>
    <property type="project" value="TreeGrafter"/>
</dbReference>
<feature type="transmembrane region" description="Helical" evidence="1">
    <location>
        <begin position="177"/>
        <end position="198"/>
    </location>
</feature>
<dbReference type="PANTHER" id="PTHR30354">
    <property type="entry name" value="GNT FAMILY GLUCONATE TRANSPORTER"/>
    <property type="match status" value="1"/>
</dbReference>
<sequence>MSFLIVLAALAFLMLAAYRGYSVILFAPVAALGAVLLTDPSAVPAVFSGIFMEKMVGFIKLYFPVFLLGAVFGKLIEMSGFSQSIVVAAIRYIGSSRANAVIVAVCAALTYGGVSLFVVVFAVYPFAAELYRQSNIPKRLMPGAIALGAFSFTMDTLPGTPQIQNIIPTTFFNTTGWAAPWLGTIGAVLTVIMGLAFLEWRRRSVMATGEGYGVEAEQAKTGGGELPHPLLSVAPLVLVGVANFALTKLIPQWYGASYVLTADALPGLHAPVTTAIASVTGIWAVEGALLLGILLVCVTAFGRIRAAFAEGTKAAVGGALLAAMNTASEYGFGGVIAALPGFLAVSNTLRSVPDPLVNAAVSVTTLAGITGSASGGMSIALAAMSESFIQAAQQAHIPLEVMHRVVAMASGGMDTLPHNGAVITLLAVTGLTHRQSYRDIFGITIIKTVVVFFVIAIYYLTGLV</sequence>
<feature type="transmembrane region" description="Helical" evidence="1">
    <location>
        <begin position="359"/>
        <end position="384"/>
    </location>
</feature>
<dbReference type="RefSeq" id="WP_096233997.1">
    <property type="nucleotide sequence ID" value="NZ_CP023422.1"/>
</dbReference>
<gene>
    <name evidence="2" type="ORF">CNX70_06265</name>
</gene>
<dbReference type="EMBL" id="CP023422">
    <property type="protein sequence ID" value="ATD59836.1"/>
    <property type="molecule type" value="Genomic_DNA"/>
</dbReference>
<name>A0A290WTA8_9BURK</name>
<protein>
    <submittedName>
        <fullName evidence="2">Transporter</fullName>
    </submittedName>
</protein>
<dbReference type="InterPro" id="IPR003474">
    <property type="entry name" value="Glcn_transporter"/>
</dbReference>
<feature type="transmembrane region" description="Helical" evidence="1">
    <location>
        <begin position="274"/>
        <end position="302"/>
    </location>
</feature>
<feature type="transmembrane region" description="Helical" evidence="1">
    <location>
        <begin position="75"/>
        <end position="94"/>
    </location>
</feature>
<keyword evidence="1" id="KW-0472">Membrane</keyword>
<feature type="transmembrane region" description="Helical" evidence="1">
    <location>
        <begin position="314"/>
        <end position="339"/>
    </location>
</feature>
<keyword evidence="1" id="KW-0812">Transmembrane</keyword>
<proteinExistence type="predicted"/>